<feature type="compositionally biased region" description="Low complexity" evidence="1">
    <location>
        <begin position="14"/>
        <end position="24"/>
    </location>
</feature>
<comment type="caution">
    <text evidence="2">The sequence shown here is derived from an EMBL/GenBank/DDBJ whole genome shotgun (WGS) entry which is preliminary data.</text>
</comment>
<organism evidence="2 3">
    <name type="scientific">Candida metapsilosis</name>
    <dbReference type="NCBI Taxonomy" id="273372"/>
    <lineage>
        <taxon>Eukaryota</taxon>
        <taxon>Fungi</taxon>
        <taxon>Dikarya</taxon>
        <taxon>Ascomycota</taxon>
        <taxon>Saccharomycotina</taxon>
        <taxon>Pichiomycetes</taxon>
        <taxon>Debaryomycetaceae</taxon>
        <taxon>Candida/Lodderomyces clade</taxon>
        <taxon>Candida</taxon>
    </lineage>
</organism>
<dbReference type="EMBL" id="JAEOAQ010000003">
    <property type="protein sequence ID" value="KAG5419399.1"/>
    <property type="molecule type" value="Genomic_DNA"/>
</dbReference>
<feature type="region of interest" description="Disordered" evidence="1">
    <location>
        <begin position="378"/>
        <end position="429"/>
    </location>
</feature>
<protein>
    <submittedName>
        <fullName evidence="2">Uncharacterized protein</fullName>
    </submittedName>
</protein>
<proteinExistence type="predicted"/>
<feature type="compositionally biased region" description="Polar residues" evidence="1">
    <location>
        <begin position="350"/>
        <end position="361"/>
    </location>
</feature>
<accession>A0A8H7ZFV8</accession>
<feature type="compositionally biased region" description="Acidic residues" evidence="1">
    <location>
        <begin position="292"/>
        <end position="311"/>
    </location>
</feature>
<evidence type="ECO:0000256" key="1">
    <source>
        <dbReference type="SAM" id="MobiDB-lite"/>
    </source>
</evidence>
<feature type="region of interest" description="Disordered" evidence="1">
    <location>
        <begin position="472"/>
        <end position="508"/>
    </location>
</feature>
<feature type="compositionally biased region" description="Polar residues" evidence="1">
    <location>
        <begin position="417"/>
        <end position="429"/>
    </location>
</feature>
<dbReference type="GeneID" id="93651795"/>
<evidence type="ECO:0000313" key="2">
    <source>
        <dbReference type="EMBL" id="KAG5419399.1"/>
    </source>
</evidence>
<feature type="compositionally biased region" description="Basic residues" evidence="1">
    <location>
        <begin position="378"/>
        <end position="387"/>
    </location>
</feature>
<evidence type="ECO:0000313" key="3">
    <source>
        <dbReference type="Proteomes" id="UP000669133"/>
    </source>
</evidence>
<gene>
    <name evidence="2" type="ORF">I9W82_003166</name>
</gene>
<dbReference type="AlphaFoldDB" id="A0A8H7ZFV8"/>
<feature type="region of interest" description="Disordered" evidence="1">
    <location>
        <begin position="346"/>
        <end position="366"/>
    </location>
</feature>
<dbReference type="OrthoDB" id="4028307at2759"/>
<feature type="region of interest" description="Disordered" evidence="1">
    <location>
        <begin position="1"/>
        <end position="29"/>
    </location>
</feature>
<sequence>MLSFHAAKSRSGSRESTATTTTTRHLSIPGSLPNRVLLVKQFTIGTESDLTKPLALPKHVTKVINQLKQADPTKSVASDTTDTTKSVDPVTITNPYMVPDVQNTTAATSINQTSTGYLHKLNLSDIENQPVETTRNCVSENSSPSENLWEKTFKSVDNHTKGCEIRNEVVRENDDPISIHSDVIVPAENIHGEEKEEKEGVSAAAIESRVEQAATDQSTENDIENSADNSTDNSTGQVINESKGKWKKDLKQKWTRMFTRSPSKPQLNPPSKSKFSKKVKKWFNVGKKIGCPDDEGYEETDDDDDEGDDDLNVPIWDIEPVPIDNPRAYFMKRRINAAFEKVSKPFKKGSSISDIPQSGREQVSKGAVIARMKDKCKFWRKQKKGPPKKSPATGTSTVGNRKPLNQERDGAGVDAAQSLSNPIVATNSKPDVKFRNKWRKVRDSFKAGFARTFRRKRKAKLATDDNSLLFDAENGNVRDDKASEEEPIGRREAEGAEGNVPAEEDDEDIENLDSFCPASHDEILDIDPETGQFFGSHGFLDEYYSPKKIKLKKVKSKSLGSSILKRRCEEATPEMTVPTAEKSQSGHWVLDPDKGWIFEEVANHLHWVLDPERG</sequence>
<dbReference type="Proteomes" id="UP000669133">
    <property type="component" value="Unassembled WGS sequence"/>
</dbReference>
<feature type="compositionally biased region" description="Basic and acidic residues" evidence="1">
    <location>
        <begin position="190"/>
        <end position="200"/>
    </location>
</feature>
<reference evidence="2 3" key="1">
    <citation type="submission" date="2020-12" db="EMBL/GenBank/DDBJ databases">
        <title>Effect of drift, selection, and recombination on the evolution of hybrid genomes in Candida yeast pathogens.</title>
        <authorList>
            <person name="Mixao V."/>
            <person name="Ksiezopolska E."/>
            <person name="Saus E."/>
            <person name="Boekhout T."/>
            <person name="Gacser A."/>
            <person name="Gabaldon T."/>
        </authorList>
    </citation>
    <scope>NUCLEOTIDE SEQUENCE [LARGE SCALE GENOMIC DNA]</scope>
    <source>
        <strain evidence="2 3">BP57</strain>
    </source>
</reference>
<dbReference type="RefSeq" id="XP_067548515.1">
    <property type="nucleotide sequence ID" value="XM_067692102.1"/>
</dbReference>
<name>A0A8H7ZFV8_9ASCO</name>
<feature type="region of interest" description="Disordered" evidence="1">
    <location>
        <begin position="187"/>
        <end position="248"/>
    </location>
</feature>
<feature type="region of interest" description="Disordered" evidence="1">
    <location>
        <begin position="291"/>
        <end position="318"/>
    </location>
</feature>
<keyword evidence="3" id="KW-1185">Reference proteome</keyword>
<feature type="compositionally biased region" description="Polar residues" evidence="1">
    <location>
        <begin position="226"/>
        <end position="240"/>
    </location>
</feature>